<proteinExistence type="predicted"/>
<keyword evidence="2" id="KW-1185">Reference proteome</keyword>
<dbReference type="SUPFAM" id="SSF46689">
    <property type="entry name" value="Homeodomain-like"/>
    <property type="match status" value="1"/>
</dbReference>
<dbReference type="Proteomes" id="UP000031668">
    <property type="component" value="Unassembled WGS sequence"/>
</dbReference>
<evidence type="ECO:0000313" key="2">
    <source>
        <dbReference type="Proteomes" id="UP000031668"/>
    </source>
</evidence>
<dbReference type="EMBL" id="JWZT01004771">
    <property type="protein sequence ID" value="KII63133.1"/>
    <property type="molecule type" value="Genomic_DNA"/>
</dbReference>
<sequence>MSLDIKKIIIKLVIEERKLVSEVSRTLSIPGTTIWSFFKKYETSDPIEADKGGTRYAKITLEIENQIRQLVADNCTTTIQRIIDTKTTTFWKITKPIPEKRNDPEIKAERSMCCGINPSSFI</sequence>
<protein>
    <submittedName>
        <fullName evidence="1">Uncharacterized protein</fullName>
    </submittedName>
</protein>
<dbReference type="AlphaFoldDB" id="A0A0C2ICS4"/>
<reference evidence="1 2" key="1">
    <citation type="journal article" date="2014" name="Genome Biol. Evol.">
        <title>The genome of the myxosporean Thelohanellus kitauei shows adaptations to nutrient acquisition within its fish host.</title>
        <authorList>
            <person name="Yang Y."/>
            <person name="Xiong J."/>
            <person name="Zhou Z."/>
            <person name="Huo F."/>
            <person name="Miao W."/>
            <person name="Ran C."/>
            <person name="Liu Y."/>
            <person name="Zhang J."/>
            <person name="Feng J."/>
            <person name="Wang M."/>
            <person name="Wang M."/>
            <person name="Wang L."/>
            <person name="Yao B."/>
        </authorList>
    </citation>
    <scope>NUCLEOTIDE SEQUENCE [LARGE SCALE GENOMIC DNA]</scope>
    <source>
        <strain evidence="1">Wuqing</strain>
    </source>
</reference>
<organism evidence="1 2">
    <name type="scientific">Thelohanellus kitauei</name>
    <name type="common">Myxosporean</name>
    <dbReference type="NCBI Taxonomy" id="669202"/>
    <lineage>
        <taxon>Eukaryota</taxon>
        <taxon>Metazoa</taxon>
        <taxon>Cnidaria</taxon>
        <taxon>Myxozoa</taxon>
        <taxon>Myxosporea</taxon>
        <taxon>Bivalvulida</taxon>
        <taxon>Platysporina</taxon>
        <taxon>Myxobolidae</taxon>
        <taxon>Thelohanellus</taxon>
    </lineage>
</organism>
<name>A0A0C2ICS4_THEKT</name>
<dbReference type="InterPro" id="IPR009057">
    <property type="entry name" value="Homeodomain-like_sf"/>
</dbReference>
<comment type="caution">
    <text evidence="1">The sequence shown here is derived from an EMBL/GenBank/DDBJ whole genome shotgun (WGS) entry which is preliminary data.</text>
</comment>
<evidence type="ECO:0000313" key="1">
    <source>
        <dbReference type="EMBL" id="KII63133.1"/>
    </source>
</evidence>
<accession>A0A0C2ICS4</accession>
<gene>
    <name evidence="1" type="ORF">RF11_09534</name>
</gene>